<proteinExistence type="predicted"/>
<dbReference type="EMBL" id="KV919172">
    <property type="protein sequence ID" value="OSX71089.1"/>
    <property type="molecule type" value="Genomic_DNA"/>
</dbReference>
<evidence type="ECO:0000313" key="2">
    <source>
        <dbReference type="Proteomes" id="UP000218209"/>
    </source>
</evidence>
<keyword evidence="2" id="KW-1185">Reference proteome</keyword>
<organism evidence="1 2">
    <name type="scientific">Porphyra umbilicalis</name>
    <name type="common">Purple laver</name>
    <name type="synonym">Red alga</name>
    <dbReference type="NCBI Taxonomy" id="2786"/>
    <lineage>
        <taxon>Eukaryota</taxon>
        <taxon>Rhodophyta</taxon>
        <taxon>Bangiophyceae</taxon>
        <taxon>Bangiales</taxon>
        <taxon>Bangiaceae</taxon>
        <taxon>Porphyra</taxon>
    </lineage>
</organism>
<accession>A0A1X6NR49</accession>
<evidence type="ECO:0000313" key="1">
    <source>
        <dbReference type="EMBL" id="OSX71089.1"/>
    </source>
</evidence>
<gene>
    <name evidence="1" type="ORF">BU14_0603s0005</name>
</gene>
<dbReference type="AlphaFoldDB" id="A0A1X6NR49"/>
<sequence length="173" mass="17179">MLLFGRWEAAAAIVSGTVAVTASGVPSGAPAGAASDAADAAPPVVAARLTAAASAASTPSSVMAAVAGAATAADPGSVLARRLDALPTCSPLVRQRSTRSGAPANPIGINNTDLRARFTRLIKVGKGASGTIYADVNASGVAASLKRVRLRDATEMTALAFEVRCASIVRHSL</sequence>
<reference evidence="1 2" key="1">
    <citation type="submission" date="2017-03" db="EMBL/GenBank/DDBJ databases">
        <title>WGS assembly of Porphyra umbilicalis.</title>
        <authorList>
            <person name="Brawley S.H."/>
            <person name="Blouin N.A."/>
            <person name="Ficko-Blean E."/>
            <person name="Wheeler G.L."/>
            <person name="Lohr M."/>
            <person name="Goodson H.V."/>
            <person name="Jenkins J.W."/>
            <person name="Blaby-Haas C.E."/>
            <person name="Helliwell K.E."/>
            <person name="Chan C."/>
            <person name="Marriage T."/>
            <person name="Bhattacharya D."/>
            <person name="Klein A.S."/>
            <person name="Badis Y."/>
            <person name="Brodie J."/>
            <person name="Cao Y."/>
            <person name="Collen J."/>
            <person name="Dittami S.M."/>
            <person name="Gachon C.M."/>
            <person name="Green B.R."/>
            <person name="Karpowicz S."/>
            <person name="Kim J.W."/>
            <person name="Kudahl U."/>
            <person name="Lin S."/>
            <person name="Michel G."/>
            <person name="Mittag M."/>
            <person name="Olson B.J."/>
            <person name="Pangilinan J."/>
            <person name="Peng Y."/>
            <person name="Qiu H."/>
            <person name="Shu S."/>
            <person name="Singer J.T."/>
            <person name="Smith A.G."/>
            <person name="Sprecher B.N."/>
            <person name="Wagner V."/>
            <person name="Wang W."/>
            <person name="Wang Z.-Y."/>
            <person name="Yan J."/>
            <person name="Yarish C."/>
            <person name="Zoeuner-Riek S."/>
            <person name="Zhuang Y."/>
            <person name="Zou Y."/>
            <person name="Lindquist E.A."/>
            <person name="Grimwood J."/>
            <person name="Barry K."/>
            <person name="Rokhsar D.S."/>
            <person name="Schmutz J."/>
            <person name="Stiller J.W."/>
            <person name="Grossman A.R."/>
            <person name="Prochnik S.E."/>
        </authorList>
    </citation>
    <scope>NUCLEOTIDE SEQUENCE [LARGE SCALE GENOMIC DNA]</scope>
    <source>
        <strain evidence="1">4086291</strain>
    </source>
</reference>
<evidence type="ECO:0008006" key="3">
    <source>
        <dbReference type="Google" id="ProtNLM"/>
    </source>
</evidence>
<protein>
    <recommendedName>
        <fullName evidence="3">Protein kinase domain-containing protein</fullName>
    </recommendedName>
</protein>
<name>A0A1X6NR49_PORUM</name>
<dbReference type="Proteomes" id="UP000218209">
    <property type="component" value="Unassembled WGS sequence"/>
</dbReference>